<dbReference type="NCBIfam" id="TIGR03177">
    <property type="entry name" value="pilus_cpaB"/>
    <property type="match status" value="1"/>
</dbReference>
<evidence type="ECO:0000256" key="1">
    <source>
        <dbReference type="SAM" id="MobiDB-lite"/>
    </source>
</evidence>
<proteinExistence type="predicted"/>
<evidence type="ECO:0000313" key="6">
    <source>
        <dbReference type="Proteomes" id="UP001317322"/>
    </source>
</evidence>
<dbReference type="RefSeq" id="WP_227565674.1">
    <property type="nucleotide sequence ID" value="NZ_CP101989.1"/>
</dbReference>
<keyword evidence="2" id="KW-1133">Transmembrane helix</keyword>
<sequence>MNPRQRRGVLFILLSAVLAVVVFFVIASYVGNVQSQVGSVVTVYRAADDLPAYAILDESSIETDEVPARWLSDTARVEAEDLLGRRIGFNVGAGTLLSEDMLVPPSDLSETEREIAIQVNQITGIADRVRPGDYVDIYAVFSDVPGLPKQVRVLVKNVRVVSVRGSQVRFDEDSPTGEAAVVPVTLALEPNDALAVTYAAAFAEEVRLVGLPTGTGEDRTDEQDDFDAEDLGGQAVAEGSVG</sequence>
<evidence type="ECO:0000259" key="4">
    <source>
        <dbReference type="Pfam" id="PF16976"/>
    </source>
</evidence>
<organism evidence="5 6">
    <name type="scientific">Cellulomonas wangsupingiae</name>
    <dbReference type="NCBI Taxonomy" id="2968085"/>
    <lineage>
        <taxon>Bacteria</taxon>
        <taxon>Bacillati</taxon>
        <taxon>Actinomycetota</taxon>
        <taxon>Actinomycetes</taxon>
        <taxon>Micrococcales</taxon>
        <taxon>Cellulomonadaceae</taxon>
        <taxon>Cellulomonas</taxon>
    </lineage>
</organism>
<feature type="compositionally biased region" description="Acidic residues" evidence="1">
    <location>
        <begin position="219"/>
        <end position="230"/>
    </location>
</feature>
<protein>
    <submittedName>
        <fullName evidence="5">Flp pilus assembly protein CpaB</fullName>
    </submittedName>
</protein>
<dbReference type="Pfam" id="PF08666">
    <property type="entry name" value="SAF"/>
    <property type="match status" value="1"/>
</dbReference>
<feature type="domain" description="Flp pilus assembly protein RcpC/CpaB" evidence="4">
    <location>
        <begin position="108"/>
        <end position="203"/>
    </location>
</feature>
<dbReference type="CDD" id="cd11614">
    <property type="entry name" value="SAF_CpaB_FlgA_like"/>
    <property type="match status" value="1"/>
</dbReference>
<feature type="region of interest" description="Disordered" evidence="1">
    <location>
        <begin position="212"/>
        <end position="242"/>
    </location>
</feature>
<dbReference type="EMBL" id="CP101989">
    <property type="protein sequence ID" value="UUI64116.1"/>
    <property type="molecule type" value="Genomic_DNA"/>
</dbReference>
<dbReference type="InterPro" id="IPR013974">
    <property type="entry name" value="SAF"/>
</dbReference>
<evidence type="ECO:0000259" key="3">
    <source>
        <dbReference type="Pfam" id="PF08666"/>
    </source>
</evidence>
<accession>A0ABY5K5C4</accession>
<reference evidence="5 6" key="1">
    <citation type="submission" date="2022-07" db="EMBL/GenBank/DDBJ databases">
        <title>Novel species in genus cellulomonas.</title>
        <authorList>
            <person name="Ye L."/>
        </authorList>
    </citation>
    <scope>NUCLEOTIDE SEQUENCE [LARGE SCALE GENOMIC DNA]</scope>
    <source>
        <strain evidence="6">zg-Y908</strain>
    </source>
</reference>
<feature type="domain" description="SAF" evidence="3">
    <location>
        <begin position="42"/>
        <end position="103"/>
    </location>
</feature>
<dbReference type="InterPro" id="IPR017592">
    <property type="entry name" value="Pilus_assmbl_Flp-typ_CpaB"/>
</dbReference>
<gene>
    <name evidence="5" type="primary">cpaB</name>
    <name evidence="5" type="ORF">NP075_13385</name>
</gene>
<keyword evidence="6" id="KW-1185">Reference proteome</keyword>
<dbReference type="Pfam" id="PF16976">
    <property type="entry name" value="RcpC"/>
    <property type="match status" value="1"/>
</dbReference>
<keyword evidence="2" id="KW-0812">Transmembrane</keyword>
<dbReference type="Proteomes" id="UP001317322">
    <property type="component" value="Chromosome"/>
</dbReference>
<dbReference type="InterPro" id="IPR031571">
    <property type="entry name" value="RcpC_dom"/>
</dbReference>
<keyword evidence="2" id="KW-0472">Membrane</keyword>
<evidence type="ECO:0000313" key="5">
    <source>
        <dbReference type="EMBL" id="UUI64116.1"/>
    </source>
</evidence>
<feature type="transmembrane region" description="Helical" evidence="2">
    <location>
        <begin position="9"/>
        <end position="30"/>
    </location>
</feature>
<name>A0ABY5K5C4_9CELL</name>
<evidence type="ECO:0000256" key="2">
    <source>
        <dbReference type="SAM" id="Phobius"/>
    </source>
</evidence>